<feature type="domain" description="Protein kinase" evidence="2">
    <location>
        <begin position="305"/>
        <end position="421"/>
    </location>
</feature>
<keyword evidence="1" id="KW-0547">Nucleotide-binding</keyword>
<keyword evidence="3" id="KW-0418">Kinase</keyword>
<dbReference type="GO" id="GO:0004672">
    <property type="term" value="F:protein kinase activity"/>
    <property type="evidence" value="ECO:0007669"/>
    <property type="project" value="InterPro"/>
</dbReference>
<dbReference type="InterPro" id="IPR000719">
    <property type="entry name" value="Prot_kinase_dom"/>
</dbReference>
<dbReference type="InterPro" id="IPR017441">
    <property type="entry name" value="Protein_kinase_ATP_BS"/>
</dbReference>
<dbReference type="Gene3D" id="3.30.200.20">
    <property type="entry name" value="Phosphorylase Kinase, domain 1"/>
    <property type="match status" value="1"/>
</dbReference>
<keyword evidence="1" id="KW-0067">ATP-binding</keyword>
<dbReference type="EMBL" id="KZ451951">
    <property type="protein sequence ID" value="PKA58672.1"/>
    <property type="molecule type" value="Genomic_DNA"/>
</dbReference>
<dbReference type="InterPro" id="IPR014729">
    <property type="entry name" value="Rossmann-like_a/b/a_fold"/>
</dbReference>
<dbReference type="Gene3D" id="3.40.50.620">
    <property type="entry name" value="HUPs"/>
    <property type="match status" value="1"/>
</dbReference>
<organism evidence="3 4">
    <name type="scientific">Apostasia shenzhenica</name>
    <dbReference type="NCBI Taxonomy" id="1088818"/>
    <lineage>
        <taxon>Eukaryota</taxon>
        <taxon>Viridiplantae</taxon>
        <taxon>Streptophyta</taxon>
        <taxon>Embryophyta</taxon>
        <taxon>Tracheophyta</taxon>
        <taxon>Spermatophyta</taxon>
        <taxon>Magnoliopsida</taxon>
        <taxon>Liliopsida</taxon>
        <taxon>Asparagales</taxon>
        <taxon>Orchidaceae</taxon>
        <taxon>Apostasioideae</taxon>
        <taxon>Apostasia</taxon>
    </lineage>
</organism>
<dbReference type="STRING" id="1088818.A0A2I0ASZ3"/>
<dbReference type="PANTHER" id="PTHR47987:SF3">
    <property type="entry name" value="OS08G0249100 PROTEIN"/>
    <property type="match status" value="1"/>
</dbReference>
<proteinExistence type="predicted"/>
<evidence type="ECO:0000256" key="1">
    <source>
        <dbReference type="PROSITE-ProRule" id="PRU10141"/>
    </source>
</evidence>
<dbReference type="GO" id="GO:0005524">
    <property type="term" value="F:ATP binding"/>
    <property type="evidence" value="ECO:0007669"/>
    <property type="project" value="UniProtKB-UniRule"/>
</dbReference>
<evidence type="ECO:0000313" key="4">
    <source>
        <dbReference type="Proteomes" id="UP000236161"/>
    </source>
</evidence>
<keyword evidence="4" id="KW-1185">Reference proteome</keyword>
<accession>A0A2I0ASZ3</accession>
<dbReference type="SUPFAM" id="SSF56112">
    <property type="entry name" value="Protein kinase-like (PK-like)"/>
    <property type="match status" value="1"/>
</dbReference>
<evidence type="ECO:0000259" key="2">
    <source>
        <dbReference type="PROSITE" id="PS50011"/>
    </source>
</evidence>
<name>A0A2I0ASZ3_9ASPA</name>
<dbReference type="Proteomes" id="UP000236161">
    <property type="component" value="Unassembled WGS sequence"/>
</dbReference>
<evidence type="ECO:0000313" key="3">
    <source>
        <dbReference type="EMBL" id="PKA58672.1"/>
    </source>
</evidence>
<dbReference type="InterPro" id="IPR001245">
    <property type="entry name" value="Ser-Thr/Tyr_kinase_cat_dom"/>
</dbReference>
<dbReference type="PANTHER" id="PTHR47987">
    <property type="entry name" value="OS08G0249100 PROTEIN"/>
    <property type="match status" value="1"/>
</dbReference>
<gene>
    <name evidence="3" type="ORF">AXF42_Ash008959</name>
</gene>
<feature type="binding site" evidence="1">
    <location>
        <position position="333"/>
    </location>
    <ligand>
        <name>ATP</name>
        <dbReference type="ChEBI" id="CHEBI:30616"/>
    </ligand>
</feature>
<dbReference type="OrthoDB" id="4062651at2759"/>
<keyword evidence="3" id="KW-0808">Transferase</keyword>
<dbReference type="InterPro" id="IPR011009">
    <property type="entry name" value="Kinase-like_dom_sf"/>
</dbReference>
<dbReference type="PROSITE" id="PS50011">
    <property type="entry name" value="PROTEIN_KINASE_DOM"/>
    <property type="match status" value="1"/>
</dbReference>
<dbReference type="Pfam" id="PF07714">
    <property type="entry name" value="PK_Tyr_Ser-Thr"/>
    <property type="match status" value="1"/>
</dbReference>
<dbReference type="PROSITE" id="PS00107">
    <property type="entry name" value="PROTEIN_KINASE_ATP"/>
    <property type="match status" value="1"/>
</dbReference>
<dbReference type="AlphaFoldDB" id="A0A2I0ASZ3"/>
<reference evidence="3 4" key="1">
    <citation type="journal article" date="2017" name="Nature">
        <title>The Apostasia genome and the evolution of orchids.</title>
        <authorList>
            <person name="Zhang G.Q."/>
            <person name="Liu K.W."/>
            <person name="Li Z."/>
            <person name="Lohaus R."/>
            <person name="Hsiao Y.Y."/>
            <person name="Niu S.C."/>
            <person name="Wang J.Y."/>
            <person name="Lin Y.C."/>
            <person name="Xu Q."/>
            <person name="Chen L.J."/>
            <person name="Yoshida K."/>
            <person name="Fujiwara S."/>
            <person name="Wang Z.W."/>
            <person name="Zhang Y.Q."/>
            <person name="Mitsuda N."/>
            <person name="Wang M."/>
            <person name="Liu G.H."/>
            <person name="Pecoraro L."/>
            <person name="Huang H.X."/>
            <person name="Xiao X.J."/>
            <person name="Lin M."/>
            <person name="Wu X.Y."/>
            <person name="Wu W.L."/>
            <person name="Chen Y.Y."/>
            <person name="Chang S.B."/>
            <person name="Sakamoto S."/>
            <person name="Ohme-Takagi M."/>
            <person name="Yagi M."/>
            <person name="Zeng S.J."/>
            <person name="Shen C.Y."/>
            <person name="Yeh C.M."/>
            <person name="Luo Y.B."/>
            <person name="Tsai W.C."/>
            <person name="Van de Peer Y."/>
            <person name="Liu Z.J."/>
        </authorList>
    </citation>
    <scope>NUCLEOTIDE SEQUENCE [LARGE SCALE GENOMIC DNA]</scope>
    <source>
        <strain evidence="4">cv. Shenzhen</strain>
        <tissue evidence="3">Stem</tissue>
    </source>
</reference>
<protein>
    <submittedName>
        <fullName evidence="3">Putative receptor-like serine/threonine-protein kinase</fullName>
    </submittedName>
</protein>
<sequence length="421" mass="45794">MGRNLACHTAQKEATRMSSHASRILVAISLASGASLELLSRGIELLARPNDIIVALHVLGSTPATTILVVLNDNTYNDNFLSPVEVGKVENGLGSNLNRFRKAKASVISILGELMEASIAKQVRLEAKVRSSSSIGKGIEEEAILLDADFLLLGGTRRSLQNSSSYLIAKQCLKNIPESCSVVAMGRRAPHSPPQNPYSFSTKKLARSKDQKKQYSSGEGFCCESSPASTMDLGSPELRRTSAIGFHVGALSRANVWRRISMPKFLSLFRSEEELQGRERRCEEDDKPSWGCFSHDEISCATNNFHLDNLVGRGGHSEVFKGTLGNGIDIAVKRLSKNSKDDKEKKFLEELGILGHISHPNTSSLIGCCFENGFHLIFNFCPNGSLSSALHGQSPNSLDIHSLLDLRCRNGLTGSDPKSIN</sequence>
<dbReference type="InterPro" id="IPR046958">
    <property type="entry name" value="RBK1/2/STUNTED"/>
</dbReference>
<keyword evidence="3" id="KW-0675">Receptor</keyword>